<dbReference type="SUPFAM" id="SSF64182">
    <property type="entry name" value="DHH phosphoesterases"/>
    <property type="match status" value="1"/>
</dbReference>
<evidence type="ECO:0000256" key="1">
    <source>
        <dbReference type="ARBA" id="ARBA00005915"/>
    </source>
</evidence>
<reference evidence="9 10" key="1">
    <citation type="submission" date="2019-03" db="EMBL/GenBank/DDBJ databases">
        <title>Metabolic potential of uncultured bacteria and archaea associated with petroleum seepage in deep-sea sediments.</title>
        <authorList>
            <person name="Dong X."/>
            <person name="Hubert C."/>
        </authorList>
    </citation>
    <scope>NUCLEOTIDE SEQUENCE [LARGE SCALE GENOMIC DNA]</scope>
    <source>
        <strain evidence="9">E29_bin28</strain>
    </source>
</reference>
<organism evidence="9 10">
    <name type="scientific">Aerophobetes bacterium</name>
    <dbReference type="NCBI Taxonomy" id="2030807"/>
    <lineage>
        <taxon>Bacteria</taxon>
        <taxon>Candidatus Aerophobota</taxon>
    </lineage>
</organism>
<dbReference type="GO" id="GO:0006281">
    <property type="term" value="P:DNA repair"/>
    <property type="evidence" value="ECO:0007669"/>
    <property type="project" value="InterPro"/>
</dbReference>
<feature type="domain" description="RecJ OB" evidence="8">
    <location>
        <begin position="452"/>
        <end position="558"/>
    </location>
</feature>
<dbReference type="InterPro" id="IPR001667">
    <property type="entry name" value="DDH_dom"/>
</dbReference>
<evidence type="ECO:0000313" key="10">
    <source>
        <dbReference type="Proteomes" id="UP000316925"/>
    </source>
</evidence>
<dbReference type="GO" id="GO:0006310">
    <property type="term" value="P:DNA recombination"/>
    <property type="evidence" value="ECO:0007669"/>
    <property type="project" value="InterPro"/>
</dbReference>
<evidence type="ECO:0000313" key="9">
    <source>
        <dbReference type="EMBL" id="TET93442.1"/>
    </source>
</evidence>
<accession>A0A523YPP7</accession>
<dbReference type="Proteomes" id="UP000316925">
    <property type="component" value="Unassembled WGS sequence"/>
</dbReference>
<keyword evidence="3" id="KW-0540">Nuclease</keyword>
<protein>
    <recommendedName>
        <fullName evidence="2">Single-stranded-DNA-specific exonuclease RecJ</fullName>
    </recommendedName>
</protein>
<dbReference type="Pfam" id="PF17768">
    <property type="entry name" value="RecJ_OB"/>
    <property type="match status" value="1"/>
</dbReference>
<dbReference type="PANTHER" id="PTHR30255">
    <property type="entry name" value="SINGLE-STRANDED-DNA-SPECIFIC EXONUCLEASE RECJ"/>
    <property type="match status" value="1"/>
</dbReference>
<evidence type="ECO:0000256" key="2">
    <source>
        <dbReference type="ARBA" id="ARBA00019841"/>
    </source>
</evidence>
<dbReference type="GO" id="GO:0003676">
    <property type="term" value="F:nucleic acid binding"/>
    <property type="evidence" value="ECO:0007669"/>
    <property type="project" value="InterPro"/>
</dbReference>
<evidence type="ECO:0000259" key="8">
    <source>
        <dbReference type="Pfam" id="PF17768"/>
    </source>
</evidence>
<evidence type="ECO:0000259" key="6">
    <source>
        <dbReference type="Pfam" id="PF01368"/>
    </source>
</evidence>
<dbReference type="Pfam" id="PF01368">
    <property type="entry name" value="DHH"/>
    <property type="match status" value="1"/>
</dbReference>
<feature type="domain" description="DDH" evidence="6">
    <location>
        <begin position="79"/>
        <end position="229"/>
    </location>
</feature>
<name>A0A523YPP7_UNCAE</name>
<dbReference type="InterPro" id="IPR003156">
    <property type="entry name" value="DHHA1_dom"/>
</dbReference>
<dbReference type="GO" id="GO:0008409">
    <property type="term" value="F:5'-3' exonuclease activity"/>
    <property type="evidence" value="ECO:0007669"/>
    <property type="project" value="InterPro"/>
</dbReference>
<dbReference type="InterPro" id="IPR051673">
    <property type="entry name" value="SSDNA_exonuclease_RecJ"/>
</dbReference>
<dbReference type="InterPro" id="IPR004610">
    <property type="entry name" value="RecJ"/>
</dbReference>
<dbReference type="AlphaFoldDB" id="A0A523YPP7"/>
<dbReference type="Pfam" id="PF02272">
    <property type="entry name" value="DHHA1"/>
    <property type="match status" value="1"/>
</dbReference>
<evidence type="ECO:0000259" key="7">
    <source>
        <dbReference type="Pfam" id="PF02272"/>
    </source>
</evidence>
<keyword evidence="5 9" id="KW-0269">Exonuclease</keyword>
<dbReference type="NCBIfam" id="TIGR00644">
    <property type="entry name" value="recJ"/>
    <property type="match status" value="1"/>
</dbReference>
<comment type="caution">
    <text evidence="9">The sequence shown here is derived from an EMBL/GenBank/DDBJ whole genome shotgun (WGS) entry which is preliminary data.</text>
</comment>
<dbReference type="InterPro" id="IPR038763">
    <property type="entry name" value="DHH_sf"/>
</dbReference>
<gene>
    <name evidence="9" type="primary">recJ</name>
    <name evidence="9" type="ORF">E3J33_01845</name>
</gene>
<dbReference type="EMBL" id="SOIJ01000107">
    <property type="protein sequence ID" value="TET93442.1"/>
    <property type="molecule type" value="Genomic_DNA"/>
</dbReference>
<dbReference type="Gene3D" id="3.90.1640.30">
    <property type="match status" value="1"/>
</dbReference>
<dbReference type="PANTHER" id="PTHR30255:SF2">
    <property type="entry name" value="SINGLE-STRANDED-DNA-SPECIFIC EXONUCLEASE RECJ"/>
    <property type="match status" value="1"/>
</dbReference>
<evidence type="ECO:0000256" key="3">
    <source>
        <dbReference type="ARBA" id="ARBA00022722"/>
    </source>
</evidence>
<sequence>MRRVWILRDQLDREKCDFLSKKWNVSPLVAQLLNNRGIDGEAVERFLHPVWEHLHDPFLMKGMENATHRILKAISDHEKILIYGDYDVDGVTATSLLLLFFQSMRTSAYYYIPQRKTEGYGLNRISVEKAAKEGIDLVITCDCGISSFQEVEYAQSLGLEVIVTDHHRIKESLIPSCTVVNPHQPDCSYPFKELAGVGVAFKLVQALAQKLSSTAVDPSEYLDLVALGTIADVVSLKDENRVLVKLGLERLQQSSNLGLRTLLSLVGLSGKEITEGQVGFILAPRLNACGRLSLARKAVKLLLSTDARESFQLAKNLDRENVDRRRTQERMCKEAEELLPEEKGPVIVLSKSGWHAGVIGLVASYIREKYFRPTVIFSLDADQAKGSARSIPEFSIFNALKKCEDLLLSFGGHRMAAGTRMLKKNIPELRKRLNELADEILSPENLIPSYFIDAEVNLEELQNRVFEELKLFPPYGRDNPAPLFLTKALSISPSPTMAERGILKASLNSKKGEKFEVIGFNCGNELKKIDGLRPIDVIFTPRVNEFRGEITHQLEIKDFRGETNDNNIQKDQKHSGLS</sequence>
<dbReference type="Gene3D" id="3.10.310.30">
    <property type="match status" value="1"/>
</dbReference>
<comment type="similarity">
    <text evidence="1">Belongs to the RecJ family.</text>
</comment>
<feature type="domain" description="DHHA1" evidence="7">
    <location>
        <begin position="344"/>
        <end position="437"/>
    </location>
</feature>
<dbReference type="InterPro" id="IPR041122">
    <property type="entry name" value="RecJ_OB"/>
</dbReference>
<proteinExistence type="inferred from homology"/>
<keyword evidence="4" id="KW-0378">Hydrolase</keyword>
<evidence type="ECO:0000256" key="5">
    <source>
        <dbReference type="ARBA" id="ARBA00022839"/>
    </source>
</evidence>
<evidence type="ECO:0000256" key="4">
    <source>
        <dbReference type="ARBA" id="ARBA00022801"/>
    </source>
</evidence>